<evidence type="ECO:0000256" key="1">
    <source>
        <dbReference type="ARBA" id="ARBA00023125"/>
    </source>
</evidence>
<dbReference type="SUPFAM" id="SSF46689">
    <property type="entry name" value="Homeodomain-like"/>
    <property type="match status" value="1"/>
</dbReference>
<protein>
    <submittedName>
        <fullName evidence="4">TetR family transcriptional regulator</fullName>
    </submittedName>
</protein>
<dbReference type="InterPro" id="IPR050109">
    <property type="entry name" value="HTH-type_TetR-like_transc_reg"/>
</dbReference>
<feature type="domain" description="HTH tetR-type" evidence="3">
    <location>
        <begin position="9"/>
        <end position="69"/>
    </location>
</feature>
<dbReference type="GO" id="GO:0000976">
    <property type="term" value="F:transcription cis-regulatory region binding"/>
    <property type="evidence" value="ECO:0007669"/>
    <property type="project" value="TreeGrafter"/>
</dbReference>
<reference evidence="4 5" key="1">
    <citation type="journal article" date="2014" name="Genome Announc.">
        <title>Draft Genome Sequence of Petroleum Oil-Degrading Marine Bacterium Pseudomonas taeanensis Strain MS-3, Isolated from a Crude Oil-Contaminated Seashore.</title>
        <authorList>
            <person name="Lee S.Y."/>
            <person name="Kim S.H."/>
            <person name="Lee D.G."/>
            <person name="Shin S."/>
            <person name="Yun S.H."/>
            <person name="Choi C.W."/>
            <person name="Chung Y.H."/>
            <person name="Choi J.S."/>
            <person name="Kahng H.Y."/>
            <person name="Kim S.I."/>
        </authorList>
    </citation>
    <scope>NUCLEOTIDE SEQUENCE [LARGE SCALE GENOMIC DNA]</scope>
    <source>
        <strain evidence="4 5">MS-3</strain>
    </source>
</reference>
<keyword evidence="5" id="KW-1185">Reference proteome</keyword>
<dbReference type="RefSeq" id="WP_025165970.1">
    <property type="nucleotide sequence ID" value="NZ_AWSQ01000004.1"/>
</dbReference>
<dbReference type="PROSITE" id="PS50977">
    <property type="entry name" value="HTH_TETR_2"/>
    <property type="match status" value="1"/>
</dbReference>
<sequence length="218" mass="24700">MRYQDQLFQQREGAILAATHQLFRERSWDRVTIAEVAIQAAIGKGTVYKHFPSKEALYAKLALNLSRNNLAELQALHACHPPQESMRLVIRQAFEQMLADPVLVQLCQHCDRPAFQERLDAPYREQFLQLEHDYIVFFSQLLNATLGEHTLSSADCQHLLWGVEACFNGVMARIASGGFEHWAEPIALNDYFDRVTDFIIAGLRGQAEALCGLAVSQE</sequence>
<dbReference type="PRINTS" id="PR00455">
    <property type="entry name" value="HTHTETR"/>
</dbReference>
<dbReference type="PANTHER" id="PTHR30055:SF226">
    <property type="entry name" value="HTH-TYPE TRANSCRIPTIONAL REGULATOR PKSA"/>
    <property type="match status" value="1"/>
</dbReference>
<organism evidence="4 5">
    <name type="scientific">Pseudomonas taeanensis MS-3</name>
    <dbReference type="NCBI Taxonomy" id="1395571"/>
    <lineage>
        <taxon>Bacteria</taxon>
        <taxon>Pseudomonadati</taxon>
        <taxon>Pseudomonadota</taxon>
        <taxon>Gammaproteobacteria</taxon>
        <taxon>Pseudomonadales</taxon>
        <taxon>Pseudomonadaceae</taxon>
        <taxon>Pseudomonas</taxon>
    </lineage>
</organism>
<proteinExistence type="predicted"/>
<dbReference type="eggNOG" id="COG1309">
    <property type="taxonomic scope" value="Bacteria"/>
</dbReference>
<dbReference type="InterPro" id="IPR009057">
    <property type="entry name" value="Homeodomain-like_sf"/>
</dbReference>
<comment type="caution">
    <text evidence="4">The sequence shown here is derived from an EMBL/GenBank/DDBJ whole genome shotgun (WGS) entry which is preliminary data.</text>
</comment>
<accession>A0A0A1YFN1</accession>
<dbReference type="EMBL" id="AWSQ01000004">
    <property type="protein sequence ID" value="KFX68747.1"/>
    <property type="molecule type" value="Genomic_DNA"/>
</dbReference>
<evidence type="ECO:0000259" key="3">
    <source>
        <dbReference type="PROSITE" id="PS50977"/>
    </source>
</evidence>
<dbReference type="OrthoDB" id="9798857at2"/>
<name>A0A0A1YFN1_9PSED</name>
<evidence type="ECO:0000256" key="2">
    <source>
        <dbReference type="PROSITE-ProRule" id="PRU00335"/>
    </source>
</evidence>
<feature type="DNA-binding region" description="H-T-H motif" evidence="2">
    <location>
        <begin position="32"/>
        <end position="51"/>
    </location>
</feature>
<dbReference type="AlphaFoldDB" id="A0A0A1YFN1"/>
<keyword evidence="1 2" id="KW-0238">DNA-binding</keyword>
<dbReference type="InterPro" id="IPR001647">
    <property type="entry name" value="HTH_TetR"/>
</dbReference>
<dbReference type="Gene3D" id="1.10.357.10">
    <property type="entry name" value="Tetracycline Repressor, domain 2"/>
    <property type="match status" value="1"/>
</dbReference>
<dbReference type="Pfam" id="PF00440">
    <property type="entry name" value="TetR_N"/>
    <property type="match status" value="1"/>
</dbReference>
<dbReference type="GO" id="GO:0003700">
    <property type="term" value="F:DNA-binding transcription factor activity"/>
    <property type="evidence" value="ECO:0007669"/>
    <property type="project" value="TreeGrafter"/>
</dbReference>
<evidence type="ECO:0000313" key="5">
    <source>
        <dbReference type="Proteomes" id="UP000030063"/>
    </source>
</evidence>
<dbReference type="Proteomes" id="UP000030063">
    <property type="component" value="Unassembled WGS sequence"/>
</dbReference>
<dbReference type="STRING" id="1395571.TMS3_0114725"/>
<dbReference type="PANTHER" id="PTHR30055">
    <property type="entry name" value="HTH-TYPE TRANSCRIPTIONAL REGULATOR RUTR"/>
    <property type="match status" value="1"/>
</dbReference>
<dbReference type="Gene3D" id="1.10.10.60">
    <property type="entry name" value="Homeodomain-like"/>
    <property type="match status" value="1"/>
</dbReference>
<evidence type="ECO:0000313" key="4">
    <source>
        <dbReference type="EMBL" id="KFX68747.1"/>
    </source>
</evidence>
<gene>
    <name evidence="4" type="ORF">TMS3_0114725</name>
</gene>